<reference evidence="1" key="1">
    <citation type="submission" date="2019-05" db="EMBL/GenBank/DDBJ databases">
        <title>The de novo reference genome and transcriptome assemblies of the wild tomato species Solanum chilense.</title>
        <authorList>
            <person name="Stam R."/>
            <person name="Nosenko T."/>
            <person name="Hoerger A.C."/>
            <person name="Stephan W."/>
            <person name="Seidel M.A."/>
            <person name="Kuhn J.M.M."/>
            <person name="Haberer G."/>
            <person name="Tellier A."/>
        </authorList>
    </citation>
    <scope>NUCLEOTIDE SEQUENCE</scope>
    <source>
        <tissue evidence="1">Mature leaves</tissue>
    </source>
</reference>
<dbReference type="EMBL" id="RXGB01002868">
    <property type="protein sequence ID" value="TMW93701.1"/>
    <property type="molecule type" value="Genomic_DNA"/>
</dbReference>
<accession>A0A6N2BKY2</accession>
<gene>
    <name evidence="1" type="ORF">EJD97_011276</name>
</gene>
<evidence type="ECO:0008006" key="2">
    <source>
        <dbReference type="Google" id="ProtNLM"/>
    </source>
</evidence>
<evidence type="ECO:0000313" key="1">
    <source>
        <dbReference type="EMBL" id="TMW93701.1"/>
    </source>
</evidence>
<organism evidence="1">
    <name type="scientific">Solanum chilense</name>
    <name type="common">Tomato</name>
    <name type="synonym">Lycopersicon chilense</name>
    <dbReference type="NCBI Taxonomy" id="4083"/>
    <lineage>
        <taxon>Eukaryota</taxon>
        <taxon>Viridiplantae</taxon>
        <taxon>Streptophyta</taxon>
        <taxon>Embryophyta</taxon>
        <taxon>Tracheophyta</taxon>
        <taxon>Spermatophyta</taxon>
        <taxon>Magnoliopsida</taxon>
        <taxon>eudicotyledons</taxon>
        <taxon>Gunneridae</taxon>
        <taxon>Pentapetalae</taxon>
        <taxon>asterids</taxon>
        <taxon>lamiids</taxon>
        <taxon>Solanales</taxon>
        <taxon>Solanaceae</taxon>
        <taxon>Solanoideae</taxon>
        <taxon>Solaneae</taxon>
        <taxon>Solanum</taxon>
        <taxon>Solanum subgen. Lycopersicon</taxon>
    </lineage>
</organism>
<comment type="caution">
    <text evidence="1">The sequence shown here is derived from an EMBL/GenBank/DDBJ whole genome shotgun (WGS) entry which is preliminary data.</text>
</comment>
<protein>
    <recommendedName>
        <fullName evidence="2">Gag-pol polyprotein</fullName>
    </recommendedName>
</protein>
<name>A0A6N2BKY2_SOLCI</name>
<proteinExistence type="predicted"/>
<sequence>MINAKLRASVMNLTQLVKAKDHVVNNHFVAQTNQGVGTQPNASTPASRIWYFMSMKSSTFRGTMVDEYPQVFIDEVLKVVDSMGVSPMEKAELASYKLKDVTQLWFEQSRSEKLLERGPVD</sequence>
<dbReference type="AlphaFoldDB" id="A0A6N2BKY2"/>